<protein>
    <submittedName>
        <fullName evidence="2">HNH endonuclease</fullName>
    </submittedName>
</protein>
<evidence type="ECO:0000259" key="1">
    <source>
        <dbReference type="Pfam" id="PF13391"/>
    </source>
</evidence>
<dbReference type="RefSeq" id="WP_369720158.1">
    <property type="nucleotide sequence ID" value="NZ_CP165734.1"/>
</dbReference>
<name>A0AB39XD78_9BRAD</name>
<dbReference type="EMBL" id="CP165734">
    <property type="protein sequence ID" value="XDV55712.1"/>
    <property type="molecule type" value="Genomic_DNA"/>
</dbReference>
<organism evidence="2">
    <name type="scientific">Bradyrhizobium sp. LLZ17</name>
    <dbReference type="NCBI Taxonomy" id="3239388"/>
    <lineage>
        <taxon>Bacteria</taxon>
        <taxon>Pseudomonadati</taxon>
        <taxon>Pseudomonadota</taxon>
        <taxon>Alphaproteobacteria</taxon>
        <taxon>Hyphomicrobiales</taxon>
        <taxon>Nitrobacteraceae</taxon>
        <taxon>Bradyrhizobium</taxon>
    </lineage>
</organism>
<dbReference type="Pfam" id="PF13391">
    <property type="entry name" value="HNH_2"/>
    <property type="match status" value="1"/>
</dbReference>
<evidence type="ECO:0000313" key="2">
    <source>
        <dbReference type="EMBL" id="XDV55712.1"/>
    </source>
</evidence>
<dbReference type="GO" id="GO:0004519">
    <property type="term" value="F:endonuclease activity"/>
    <property type="evidence" value="ECO:0007669"/>
    <property type="project" value="UniProtKB-KW"/>
</dbReference>
<accession>A0AB39XD78</accession>
<proteinExistence type="predicted"/>
<feature type="domain" description="HNH nuclease" evidence="1">
    <location>
        <begin position="213"/>
        <end position="266"/>
    </location>
</feature>
<sequence length="326" mass="37074">MAFWWVNQNQTGKHEIAGGYIWSPKRRRDGSFNRFYENMRLVDVGDIVFSYIDQLIPYIGVIQSPAVSGDRPVEFENTAWDKDGWLVPVEWHRPPVIIRPKDILETLRPLLPSKYSPIRGDTGDGLQSVYLASVPEPMAEELLSPLGNWRPSSSPIVLKTVTSENAIDRLEDQIEVKIRNDTSIDETERQAVVLARRGQGRFRKNLIEIEKCCRLTQVADPRLLRASHIKPWRACAHNHERLDGNNGLLLSPHVDLLFDRGYISFEDDGTLLRSPHIDPADFARLGISTDQDFGVRRFNATQAKYLDFHRSAVFLRDGASSGNSDV</sequence>
<gene>
    <name evidence="2" type="ORF">AB8Z38_23520</name>
</gene>
<reference evidence="2" key="1">
    <citation type="submission" date="2024-08" db="EMBL/GenBank/DDBJ databases">
        <authorList>
            <person name="Chaddad Z."/>
            <person name="Lamrabet M."/>
            <person name="Bouhnik O."/>
            <person name="Alami S."/>
            <person name="Wipf D."/>
            <person name="Courty P.E."/>
            <person name="Missbah El Idrissi M."/>
        </authorList>
    </citation>
    <scope>NUCLEOTIDE SEQUENCE</scope>
    <source>
        <strain evidence="2">LLZ17</strain>
    </source>
</reference>
<dbReference type="AlphaFoldDB" id="A0AB39XD78"/>
<keyword evidence="2" id="KW-0255">Endonuclease</keyword>
<keyword evidence="2" id="KW-0540">Nuclease</keyword>
<dbReference type="InterPro" id="IPR003615">
    <property type="entry name" value="HNH_nuc"/>
</dbReference>
<keyword evidence="2" id="KW-0378">Hydrolase</keyword>